<organism evidence="3 4">
    <name type="scientific">Meiothermus hypogaeus NBRC 106114</name>
    <dbReference type="NCBI Taxonomy" id="1227553"/>
    <lineage>
        <taxon>Bacteria</taxon>
        <taxon>Thermotogati</taxon>
        <taxon>Deinococcota</taxon>
        <taxon>Deinococci</taxon>
        <taxon>Thermales</taxon>
        <taxon>Thermaceae</taxon>
        <taxon>Meiothermus</taxon>
    </lineage>
</organism>
<evidence type="ECO:0000313" key="4">
    <source>
        <dbReference type="Proteomes" id="UP000321197"/>
    </source>
</evidence>
<feature type="region of interest" description="Disordered" evidence="1">
    <location>
        <begin position="207"/>
        <end position="240"/>
    </location>
</feature>
<dbReference type="Pfam" id="PF00395">
    <property type="entry name" value="SLH"/>
    <property type="match status" value="3"/>
</dbReference>
<evidence type="ECO:0000313" key="3">
    <source>
        <dbReference type="EMBL" id="GEM82506.1"/>
    </source>
</evidence>
<protein>
    <recommendedName>
        <fullName evidence="2">SLH domain-containing protein</fullName>
    </recommendedName>
</protein>
<dbReference type="EMBL" id="BJXL01000013">
    <property type="protein sequence ID" value="GEM82506.1"/>
    <property type="molecule type" value="Genomic_DNA"/>
</dbReference>
<feature type="compositionally biased region" description="Polar residues" evidence="1">
    <location>
        <begin position="207"/>
        <end position="217"/>
    </location>
</feature>
<dbReference type="OrthoDB" id="174569at2"/>
<proteinExistence type="predicted"/>
<dbReference type="PROSITE" id="PS51272">
    <property type="entry name" value="SLH"/>
    <property type="match status" value="3"/>
</dbReference>
<dbReference type="AlphaFoldDB" id="A0A511R0J3"/>
<dbReference type="InterPro" id="IPR001119">
    <property type="entry name" value="SLH_dom"/>
</dbReference>
<feature type="domain" description="SLH" evidence="2">
    <location>
        <begin position="15"/>
        <end position="78"/>
    </location>
</feature>
<accession>A0A511R0J3</accession>
<feature type="domain" description="SLH" evidence="2">
    <location>
        <begin position="79"/>
        <end position="139"/>
    </location>
</feature>
<evidence type="ECO:0000259" key="2">
    <source>
        <dbReference type="PROSITE" id="PS51272"/>
    </source>
</evidence>
<dbReference type="InterPro" id="IPR051465">
    <property type="entry name" value="Cell_Envelope_Struct_Comp"/>
</dbReference>
<comment type="caution">
    <text evidence="3">The sequence shown here is derived from an EMBL/GenBank/DDBJ whole genome shotgun (WGS) entry which is preliminary data.</text>
</comment>
<evidence type="ECO:0000256" key="1">
    <source>
        <dbReference type="SAM" id="MobiDB-lite"/>
    </source>
</evidence>
<dbReference type="PANTHER" id="PTHR43308">
    <property type="entry name" value="OUTER MEMBRANE PROTEIN ALPHA-RELATED"/>
    <property type="match status" value="1"/>
</dbReference>
<dbReference type="Proteomes" id="UP000321197">
    <property type="component" value="Unassembled WGS sequence"/>
</dbReference>
<feature type="compositionally biased region" description="Polar residues" evidence="1">
    <location>
        <begin position="231"/>
        <end position="240"/>
    </location>
</feature>
<sequence>MRFFVYVTFFVTLWAGALPNDIPKDHWAAPAVAEVVARGWLQGYPGGAFKGELSLDRYQLATTLARVLADSPLPVREGEVRFKDVKPNHWALPGIRRMVGEGLVLGFPDQTYRGASVLTRYQLSLVLDKLMQSLGIAAPARVVRPDDLPAGHWAEGAVMRMIGLDVLPMGADGLFRGNQPVNRYQMARALWRVGQLGLSSQEASAQSGVASALPSNTPQSPSSSALPASQTGVNSSVQASQQAPLVPVEVTTASVPEGTPLSRLSTAPLPEGWASATLEQSLIHLGQDRGSGRVWATLKHQGQQAIALLRLDEGPRLEAFYPLNEAVAVASEGWAWLEGGRQLLFWDAKAQKTRLYGPIGQSGAREALPPVFAAGVQEGLLGGVALDESRNYLALMSGRPLCLPDCEKAASSQVLRLVLLGLNPDGLFAEYAYLLDDPKNRVVGLAWPKPRLLLVHEHDGQKSRIYSVDLNQADDLAFTEWDTPEANLELKPQVKPLTKKLIAELNLTSPRGLALLSSTEAVTIQQGVLRLKLEKPLW</sequence>
<dbReference type="RefSeq" id="WP_119339344.1">
    <property type="nucleotide sequence ID" value="NZ_BJXL01000013.1"/>
</dbReference>
<feature type="domain" description="SLH" evidence="2">
    <location>
        <begin position="141"/>
        <end position="204"/>
    </location>
</feature>
<gene>
    <name evidence="3" type="ORF">MHY01S_06720</name>
</gene>
<name>A0A511R0J3_9DEIN</name>
<feature type="compositionally biased region" description="Low complexity" evidence="1">
    <location>
        <begin position="218"/>
        <end position="230"/>
    </location>
</feature>
<reference evidence="3 4" key="1">
    <citation type="submission" date="2019-07" db="EMBL/GenBank/DDBJ databases">
        <title>Whole genome shotgun sequence of Meiothermus hypogaeus NBRC 106114.</title>
        <authorList>
            <person name="Hosoyama A."/>
            <person name="Uohara A."/>
            <person name="Ohji S."/>
            <person name="Ichikawa N."/>
        </authorList>
    </citation>
    <scope>NUCLEOTIDE SEQUENCE [LARGE SCALE GENOMIC DNA]</scope>
    <source>
        <strain evidence="3 4">NBRC 106114</strain>
    </source>
</reference>